<dbReference type="AlphaFoldDB" id="A0A1G1YHY8"/>
<dbReference type="Proteomes" id="UP000177376">
    <property type="component" value="Unassembled WGS sequence"/>
</dbReference>
<dbReference type="EMBL" id="MHIM01000028">
    <property type="protein sequence ID" value="OGY51929.1"/>
    <property type="molecule type" value="Genomic_DNA"/>
</dbReference>
<protein>
    <submittedName>
        <fullName evidence="2">Uncharacterized protein</fullName>
    </submittedName>
</protein>
<feature type="transmembrane region" description="Helical" evidence="1">
    <location>
        <begin position="146"/>
        <end position="165"/>
    </location>
</feature>
<name>A0A1G1YHY8_9BACT</name>
<evidence type="ECO:0000313" key="2">
    <source>
        <dbReference type="EMBL" id="OGY51929.1"/>
    </source>
</evidence>
<proteinExistence type="predicted"/>
<evidence type="ECO:0000256" key="1">
    <source>
        <dbReference type="SAM" id="Phobius"/>
    </source>
</evidence>
<organism evidence="2 3">
    <name type="scientific">Candidatus Buchananbacteria bacterium RIFCSPLOWO2_01_FULL_39_33</name>
    <dbReference type="NCBI Taxonomy" id="1797543"/>
    <lineage>
        <taxon>Bacteria</taxon>
        <taxon>Candidatus Buchananiibacteriota</taxon>
    </lineage>
</organism>
<keyword evidence="1" id="KW-0812">Transmembrane</keyword>
<feature type="transmembrane region" description="Helical" evidence="1">
    <location>
        <begin position="62"/>
        <end position="83"/>
    </location>
</feature>
<accession>A0A1G1YHY8</accession>
<feature type="transmembrane region" description="Helical" evidence="1">
    <location>
        <begin position="95"/>
        <end position="114"/>
    </location>
</feature>
<gene>
    <name evidence="2" type="ORF">A3A02_01290</name>
</gene>
<reference evidence="2 3" key="1">
    <citation type="journal article" date="2016" name="Nat. Commun.">
        <title>Thousands of microbial genomes shed light on interconnected biogeochemical processes in an aquifer system.</title>
        <authorList>
            <person name="Anantharaman K."/>
            <person name="Brown C.T."/>
            <person name="Hug L.A."/>
            <person name="Sharon I."/>
            <person name="Castelle C.J."/>
            <person name="Probst A.J."/>
            <person name="Thomas B.C."/>
            <person name="Singh A."/>
            <person name="Wilkins M.J."/>
            <person name="Karaoz U."/>
            <person name="Brodie E.L."/>
            <person name="Williams K.H."/>
            <person name="Hubbard S.S."/>
            <person name="Banfield J.F."/>
        </authorList>
    </citation>
    <scope>NUCLEOTIDE SEQUENCE [LARGE SCALE GENOMIC DNA]</scope>
</reference>
<feature type="transmembrane region" description="Helical" evidence="1">
    <location>
        <begin position="17"/>
        <end position="37"/>
    </location>
</feature>
<evidence type="ECO:0000313" key="3">
    <source>
        <dbReference type="Proteomes" id="UP000177376"/>
    </source>
</evidence>
<comment type="caution">
    <text evidence="2">The sequence shown here is derived from an EMBL/GenBank/DDBJ whole genome shotgun (WGS) entry which is preliminary data.</text>
</comment>
<keyword evidence="1" id="KW-0472">Membrane</keyword>
<sequence>MFITVHAAAATVIGKNISSPIIAFLLGLLSHLILDLIPHGDSKMGKRFWGERLKFLQEKGDLKFMALYGSIDSFVLAVFLIFLFKNFEFARADNVIWAIIGSILPDVLVAVYKLKEFRIIKWFYKLHNKNHNLLVNKLNFDLPLQYGILVQVIILTVIIWTIYLVK</sequence>
<keyword evidence="1" id="KW-1133">Transmembrane helix</keyword>